<dbReference type="InterPro" id="IPR038765">
    <property type="entry name" value="Papain-like_cys_pep_sf"/>
</dbReference>
<name>A0AAP8U3S8_BRELA</name>
<keyword evidence="1" id="KW-0732">Signal</keyword>
<proteinExistence type="predicted"/>
<evidence type="ECO:0000313" key="2">
    <source>
        <dbReference type="EMBL" id="PPA93237.1"/>
    </source>
</evidence>
<evidence type="ECO:0000256" key="1">
    <source>
        <dbReference type="SAM" id="SignalP"/>
    </source>
</evidence>
<sequence length="205" mass="23116">MGYRRFYSKFLFLIISCFILSSTSSLAFASNVENSNSKKITPTVVDSGYYYPGTNIAVRIGDVLVTNNTSSAGLTGHAGIVNDNYEVTSIAGYGYHPDNTSIEQWFREYPNEKVYRYNGGKRDAYNAGNWARLYVKNYKNATYGLTAKLSSFTQTYCSKIVWQAYYYGAGINFRDQNPTAAIDGYAPYDIYDTDELSRILKQGSW</sequence>
<protein>
    <recommendedName>
        <fullName evidence="4">Permuted papain-like amidase enzyme, YaeF/YiiX, C92 family</fullName>
    </recommendedName>
</protein>
<evidence type="ECO:0008006" key="4">
    <source>
        <dbReference type="Google" id="ProtNLM"/>
    </source>
</evidence>
<evidence type="ECO:0000313" key="3">
    <source>
        <dbReference type="Proteomes" id="UP000239759"/>
    </source>
</evidence>
<gene>
    <name evidence="2" type="ORF">C4A77_19370</name>
</gene>
<accession>A0AAP8U3S8</accession>
<dbReference type="SUPFAM" id="SSF54001">
    <property type="entry name" value="Cysteine proteinases"/>
    <property type="match status" value="1"/>
</dbReference>
<comment type="caution">
    <text evidence="2">The sequence shown here is derived from an EMBL/GenBank/DDBJ whole genome shotgun (WGS) entry which is preliminary data.</text>
</comment>
<dbReference type="EMBL" id="PRKQ01000028">
    <property type="protein sequence ID" value="PPA93237.1"/>
    <property type="molecule type" value="Genomic_DNA"/>
</dbReference>
<dbReference type="AlphaFoldDB" id="A0AAP8U3S8"/>
<dbReference type="RefSeq" id="WP_104032965.1">
    <property type="nucleotide sequence ID" value="NZ_PRKQ01000028.1"/>
</dbReference>
<reference evidence="2 3" key="1">
    <citation type="submission" date="2018-02" db="EMBL/GenBank/DDBJ databases">
        <title>Comparative analysis of genomes of three Brevibacillus laterosporus strains producers of potent antimicrobials isolated from silage.</title>
        <authorList>
            <person name="Kojic M."/>
            <person name="Miljkovic M."/>
            <person name="Studholme D."/>
            <person name="Filipic B."/>
        </authorList>
    </citation>
    <scope>NUCLEOTIDE SEQUENCE [LARGE SCALE GENOMIC DNA]</scope>
    <source>
        <strain evidence="2 3">BGSP11</strain>
    </source>
</reference>
<dbReference type="Proteomes" id="UP000239759">
    <property type="component" value="Unassembled WGS sequence"/>
</dbReference>
<dbReference type="Gene3D" id="3.90.1720.10">
    <property type="entry name" value="endopeptidase domain like (from Nostoc punctiforme)"/>
    <property type="match status" value="1"/>
</dbReference>
<feature type="chain" id="PRO_5042902781" description="Permuted papain-like amidase enzyme, YaeF/YiiX, C92 family" evidence="1">
    <location>
        <begin position="30"/>
        <end position="205"/>
    </location>
</feature>
<feature type="signal peptide" evidence="1">
    <location>
        <begin position="1"/>
        <end position="29"/>
    </location>
</feature>
<organism evidence="2 3">
    <name type="scientific">Brevibacillus laterosporus</name>
    <name type="common">Bacillus laterosporus</name>
    <dbReference type="NCBI Taxonomy" id="1465"/>
    <lineage>
        <taxon>Bacteria</taxon>
        <taxon>Bacillati</taxon>
        <taxon>Bacillota</taxon>
        <taxon>Bacilli</taxon>
        <taxon>Bacillales</taxon>
        <taxon>Paenibacillaceae</taxon>
        <taxon>Brevibacillus</taxon>
    </lineage>
</organism>